<gene>
    <name evidence="2" type="ORF">THAPSDRAFT_4276</name>
</gene>
<dbReference type="EMBL" id="CM000641">
    <property type="protein sequence ID" value="EED93230.1"/>
    <property type="molecule type" value="Genomic_DNA"/>
</dbReference>
<name>B8C1E9_THAPS</name>
<evidence type="ECO:0000256" key="1">
    <source>
        <dbReference type="SAM" id="MobiDB-lite"/>
    </source>
</evidence>
<dbReference type="Proteomes" id="UP000001449">
    <property type="component" value="Chromosome 4"/>
</dbReference>
<dbReference type="AlphaFoldDB" id="B8C1E9"/>
<protein>
    <submittedName>
        <fullName evidence="2">Uncharacterized protein</fullName>
    </submittedName>
</protein>
<dbReference type="RefSeq" id="XP_002289693.1">
    <property type="nucleotide sequence ID" value="XM_002289657.1"/>
</dbReference>
<dbReference type="KEGG" id="tps:THAPSDRAFT_4276"/>
<sequence>MTERNNDSAVKEILAQISKDESAADSVLKEIRNIVVRDLQASGINSTQSKGDVEQTTTAPSQTTADSVNLSTNTSPRGGFLDRLRANRNERKQQNEQHPPEKEDELAFTIAKDSDTYKKIFATVQWYRDSFLVGCEFADRRSEEKQTNTDSSRDYAATDNLIIFSRNNSNTTLPKQYTNLNASNFTGMGHPLLLSAAENYISSKNAVDLLRPTAIWLASTEGPILQPATHSLSQSIPLFQNTCDFVMRDNMLWVLKDQEWKDFAKSITTQYVDRSYKDE</sequence>
<feature type="compositionally biased region" description="Polar residues" evidence="1">
    <location>
        <begin position="42"/>
        <end position="76"/>
    </location>
</feature>
<dbReference type="InParanoid" id="B8C1E9"/>
<dbReference type="HOGENOM" id="CLU_999216_0_0_1"/>
<dbReference type="eggNOG" id="ENOG502TA6U">
    <property type="taxonomic scope" value="Eukaryota"/>
</dbReference>
<organism evidence="2 3">
    <name type="scientific">Thalassiosira pseudonana</name>
    <name type="common">Marine diatom</name>
    <name type="synonym">Cyclotella nana</name>
    <dbReference type="NCBI Taxonomy" id="35128"/>
    <lineage>
        <taxon>Eukaryota</taxon>
        <taxon>Sar</taxon>
        <taxon>Stramenopiles</taxon>
        <taxon>Ochrophyta</taxon>
        <taxon>Bacillariophyta</taxon>
        <taxon>Coscinodiscophyceae</taxon>
        <taxon>Thalassiosirophycidae</taxon>
        <taxon>Thalassiosirales</taxon>
        <taxon>Thalassiosiraceae</taxon>
        <taxon>Thalassiosira</taxon>
    </lineage>
</organism>
<feature type="region of interest" description="Disordered" evidence="1">
    <location>
        <begin position="40"/>
        <end position="81"/>
    </location>
</feature>
<accession>B8C1E9</accession>
<keyword evidence="3" id="KW-1185">Reference proteome</keyword>
<dbReference type="PaxDb" id="35128-Thaps4276"/>
<reference evidence="2 3" key="1">
    <citation type="journal article" date="2004" name="Science">
        <title>The genome of the diatom Thalassiosira pseudonana: ecology, evolution, and metabolism.</title>
        <authorList>
            <person name="Armbrust E.V."/>
            <person name="Berges J.A."/>
            <person name="Bowler C."/>
            <person name="Green B.R."/>
            <person name="Martinez D."/>
            <person name="Putnam N.H."/>
            <person name="Zhou S."/>
            <person name="Allen A.E."/>
            <person name="Apt K.E."/>
            <person name="Bechner M."/>
            <person name="Brzezinski M.A."/>
            <person name="Chaal B.K."/>
            <person name="Chiovitti A."/>
            <person name="Davis A.K."/>
            <person name="Demarest M.S."/>
            <person name="Detter J.C."/>
            <person name="Glavina T."/>
            <person name="Goodstein D."/>
            <person name="Hadi M.Z."/>
            <person name="Hellsten U."/>
            <person name="Hildebrand M."/>
            <person name="Jenkins B.D."/>
            <person name="Jurka J."/>
            <person name="Kapitonov V.V."/>
            <person name="Kroger N."/>
            <person name="Lau W.W."/>
            <person name="Lane T.W."/>
            <person name="Larimer F.W."/>
            <person name="Lippmeier J.C."/>
            <person name="Lucas S."/>
            <person name="Medina M."/>
            <person name="Montsant A."/>
            <person name="Obornik M."/>
            <person name="Parker M.S."/>
            <person name="Palenik B."/>
            <person name="Pazour G.J."/>
            <person name="Richardson P.M."/>
            <person name="Rynearson T.A."/>
            <person name="Saito M.A."/>
            <person name="Schwartz D.C."/>
            <person name="Thamatrakoln K."/>
            <person name="Valentin K."/>
            <person name="Vardi A."/>
            <person name="Wilkerson F.P."/>
            <person name="Rokhsar D.S."/>
        </authorList>
    </citation>
    <scope>NUCLEOTIDE SEQUENCE [LARGE SCALE GENOMIC DNA]</scope>
    <source>
        <strain evidence="2 3">CCMP1335</strain>
    </source>
</reference>
<reference evidence="2 3" key="2">
    <citation type="journal article" date="2008" name="Nature">
        <title>The Phaeodactylum genome reveals the evolutionary history of diatom genomes.</title>
        <authorList>
            <person name="Bowler C."/>
            <person name="Allen A.E."/>
            <person name="Badger J.H."/>
            <person name="Grimwood J."/>
            <person name="Jabbari K."/>
            <person name="Kuo A."/>
            <person name="Maheswari U."/>
            <person name="Martens C."/>
            <person name="Maumus F."/>
            <person name="Otillar R.P."/>
            <person name="Rayko E."/>
            <person name="Salamov A."/>
            <person name="Vandepoele K."/>
            <person name="Beszteri B."/>
            <person name="Gruber A."/>
            <person name="Heijde M."/>
            <person name="Katinka M."/>
            <person name="Mock T."/>
            <person name="Valentin K."/>
            <person name="Verret F."/>
            <person name="Berges J.A."/>
            <person name="Brownlee C."/>
            <person name="Cadoret J.P."/>
            <person name="Chiovitti A."/>
            <person name="Choi C.J."/>
            <person name="Coesel S."/>
            <person name="De Martino A."/>
            <person name="Detter J.C."/>
            <person name="Durkin C."/>
            <person name="Falciatore A."/>
            <person name="Fournet J."/>
            <person name="Haruta M."/>
            <person name="Huysman M.J."/>
            <person name="Jenkins B.D."/>
            <person name="Jiroutova K."/>
            <person name="Jorgensen R.E."/>
            <person name="Joubert Y."/>
            <person name="Kaplan A."/>
            <person name="Kroger N."/>
            <person name="Kroth P.G."/>
            <person name="La Roche J."/>
            <person name="Lindquist E."/>
            <person name="Lommer M."/>
            <person name="Martin-Jezequel V."/>
            <person name="Lopez P.J."/>
            <person name="Lucas S."/>
            <person name="Mangogna M."/>
            <person name="McGinnis K."/>
            <person name="Medlin L.K."/>
            <person name="Montsant A."/>
            <person name="Oudot-Le Secq M.P."/>
            <person name="Napoli C."/>
            <person name="Obornik M."/>
            <person name="Parker M.S."/>
            <person name="Petit J.L."/>
            <person name="Porcel B.M."/>
            <person name="Poulsen N."/>
            <person name="Robison M."/>
            <person name="Rychlewski L."/>
            <person name="Rynearson T.A."/>
            <person name="Schmutz J."/>
            <person name="Shapiro H."/>
            <person name="Siaut M."/>
            <person name="Stanley M."/>
            <person name="Sussman M.R."/>
            <person name="Taylor A.R."/>
            <person name="Vardi A."/>
            <person name="von Dassow P."/>
            <person name="Vyverman W."/>
            <person name="Willis A."/>
            <person name="Wyrwicz L.S."/>
            <person name="Rokhsar D.S."/>
            <person name="Weissenbach J."/>
            <person name="Armbrust E.V."/>
            <person name="Green B.R."/>
            <person name="Van de Peer Y."/>
            <person name="Grigoriev I.V."/>
        </authorList>
    </citation>
    <scope>NUCLEOTIDE SEQUENCE [LARGE SCALE GENOMIC DNA]</scope>
    <source>
        <strain evidence="2 3">CCMP1335</strain>
    </source>
</reference>
<evidence type="ECO:0000313" key="2">
    <source>
        <dbReference type="EMBL" id="EED93230.1"/>
    </source>
</evidence>
<proteinExistence type="predicted"/>
<evidence type="ECO:0000313" key="3">
    <source>
        <dbReference type="Proteomes" id="UP000001449"/>
    </source>
</evidence>
<dbReference type="GeneID" id="7447484"/>